<evidence type="ECO:0000313" key="6">
    <source>
        <dbReference type="EMBL" id="GAA4020601.1"/>
    </source>
</evidence>
<organism evidence="6 7">
    <name type="scientific">Actimicrobium antarcticum</name>
    <dbReference type="NCBI Taxonomy" id="1051899"/>
    <lineage>
        <taxon>Bacteria</taxon>
        <taxon>Pseudomonadati</taxon>
        <taxon>Pseudomonadota</taxon>
        <taxon>Betaproteobacteria</taxon>
        <taxon>Burkholderiales</taxon>
        <taxon>Oxalobacteraceae</taxon>
        <taxon>Actimicrobium</taxon>
    </lineage>
</organism>
<protein>
    <recommendedName>
        <fullName evidence="5">Beta/gamma crystallin 'Greek key' domain-containing protein</fullName>
    </recommendedName>
</protein>
<comment type="similarity">
    <text evidence="1">Belongs to the beta/gamma-crystallin family.</text>
</comment>
<dbReference type="EMBL" id="BAAAZE010000008">
    <property type="protein sequence ID" value="GAA4020601.1"/>
    <property type="molecule type" value="Genomic_DNA"/>
</dbReference>
<dbReference type="RefSeq" id="WP_344762809.1">
    <property type="nucleotide sequence ID" value="NZ_BAAAZE010000008.1"/>
</dbReference>
<evidence type="ECO:0000256" key="2">
    <source>
        <dbReference type="ARBA" id="ARBA00022737"/>
    </source>
</evidence>
<dbReference type="SMART" id="SM00247">
    <property type="entry name" value="XTALbg"/>
    <property type="match status" value="3"/>
</dbReference>
<keyword evidence="4" id="KW-0732">Signal</keyword>
<proteinExistence type="inferred from homology"/>
<evidence type="ECO:0000256" key="4">
    <source>
        <dbReference type="SAM" id="SignalP"/>
    </source>
</evidence>
<evidence type="ECO:0000256" key="1">
    <source>
        <dbReference type="ARBA" id="ARBA00009646"/>
    </source>
</evidence>
<dbReference type="SUPFAM" id="SSF49695">
    <property type="entry name" value="gamma-Crystallin-like"/>
    <property type="match status" value="2"/>
</dbReference>
<feature type="compositionally biased region" description="Basic and acidic residues" evidence="3">
    <location>
        <begin position="105"/>
        <end position="131"/>
    </location>
</feature>
<reference evidence="7" key="1">
    <citation type="journal article" date="2019" name="Int. J. Syst. Evol. Microbiol.">
        <title>The Global Catalogue of Microorganisms (GCM) 10K type strain sequencing project: providing services to taxonomists for standard genome sequencing and annotation.</title>
        <authorList>
            <consortium name="The Broad Institute Genomics Platform"/>
            <consortium name="The Broad Institute Genome Sequencing Center for Infectious Disease"/>
            <person name="Wu L."/>
            <person name="Ma J."/>
        </authorList>
    </citation>
    <scope>NUCLEOTIDE SEQUENCE [LARGE SCALE GENOMIC DNA]</scope>
    <source>
        <strain evidence="7">JCM 16673</strain>
    </source>
</reference>
<feature type="signal peptide" evidence="4">
    <location>
        <begin position="1"/>
        <end position="26"/>
    </location>
</feature>
<dbReference type="Pfam" id="PF00030">
    <property type="entry name" value="Crystall"/>
    <property type="match status" value="3"/>
</dbReference>
<dbReference type="PANTHER" id="PTHR11818">
    <property type="entry name" value="BETA/GAMMA CRYSTALLIN"/>
    <property type="match status" value="1"/>
</dbReference>
<dbReference type="InterPro" id="IPR011024">
    <property type="entry name" value="G_crystallin-like"/>
</dbReference>
<feature type="chain" id="PRO_5046611274" description="Beta/gamma crystallin 'Greek key' domain-containing protein" evidence="4">
    <location>
        <begin position="27"/>
        <end position="310"/>
    </location>
</feature>
<dbReference type="InterPro" id="IPR050252">
    <property type="entry name" value="Beta/Gamma-Crystallin"/>
</dbReference>
<dbReference type="PROSITE" id="PS50915">
    <property type="entry name" value="CRYSTALLIN_BETA_GAMMA"/>
    <property type="match status" value="2"/>
</dbReference>
<gene>
    <name evidence="6" type="ORF">GCM10022212_16490</name>
</gene>
<feature type="region of interest" description="Disordered" evidence="3">
    <location>
        <begin position="105"/>
        <end position="134"/>
    </location>
</feature>
<feature type="domain" description="Beta/gamma crystallin 'Greek key'" evidence="5">
    <location>
        <begin position="27"/>
        <end position="67"/>
    </location>
</feature>
<dbReference type="InterPro" id="IPR001064">
    <property type="entry name" value="Beta/gamma_crystallin"/>
</dbReference>
<dbReference type="Gene3D" id="2.60.20.10">
    <property type="entry name" value="Crystallins"/>
    <property type="match status" value="3"/>
</dbReference>
<evidence type="ECO:0000313" key="7">
    <source>
        <dbReference type="Proteomes" id="UP001501353"/>
    </source>
</evidence>
<keyword evidence="2" id="KW-0677">Repeat</keyword>
<sequence length="310" mass="34003">MNKSIAATLLLGIMGIAGLFAGAAHAGEIDIYEHPDFGGRAIALRDATPSLGRVGFNDRASSVVVRGGKWEVCSDDEFNGYCAILDRGEYRRLDGRLNDRISSAREVDGRDRDRDEDGRPRHRGGWERGGQDRGASVTLFSEEGMRGRSMSVTNNVVTLSDANFNDTAASMVIEGGYWELCSDRDFRGQCRVLGPGQYRRLEPGLYRSLSSLRVAQQAGRGGYQQPQQQPGVELFTAPGFGGNRYLMTQDLDNFSRNGFNDQINSFVITGGQWEMCVDAGFRGQCVVFGPGKYANLGRLSGQLSSMRRVD</sequence>
<dbReference type="Proteomes" id="UP001501353">
    <property type="component" value="Unassembled WGS sequence"/>
</dbReference>
<feature type="domain" description="Beta/gamma crystallin 'Greek key'" evidence="5">
    <location>
        <begin position="176"/>
        <end position="216"/>
    </location>
</feature>
<evidence type="ECO:0000259" key="5">
    <source>
        <dbReference type="PROSITE" id="PS50915"/>
    </source>
</evidence>
<name>A0ABP7T3L9_9BURK</name>
<accession>A0ABP7T3L9</accession>
<keyword evidence="7" id="KW-1185">Reference proteome</keyword>
<dbReference type="PANTHER" id="PTHR11818:SF42">
    <property type="entry name" value="VOLTAGE-GATED HYDROGEN CHANNEL 1"/>
    <property type="match status" value="1"/>
</dbReference>
<evidence type="ECO:0000256" key="3">
    <source>
        <dbReference type="SAM" id="MobiDB-lite"/>
    </source>
</evidence>
<comment type="caution">
    <text evidence="6">The sequence shown here is derived from an EMBL/GenBank/DDBJ whole genome shotgun (WGS) entry which is preliminary data.</text>
</comment>